<evidence type="ECO:0000259" key="5">
    <source>
        <dbReference type="Pfam" id="PF02754"/>
    </source>
</evidence>
<comment type="pathway">
    <text evidence="1">Cofactor metabolism; coenzyme M-coenzyme B heterodisulfide reduction; coenzyme B and coenzyme M from coenzyme M-coenzyme B heterodisulfide: step 1/1.</text>
</comment>
<evidence type="ECO:0000256" key="2">
    <source>
        <dbReference type="ARBA" id="ARBA00010431"/>
    </source>
</evidence>
<organism evidence="6">
    <name type="scientific">marine sediment metagenome</name>
    <dbReference type="NCBI Taxonomy" id="412755"/>
    <lineage>
        <taxon>unclassified sequences</taxon>
        <taxon>metagenomes</taxon>
        <taxon>ecological metagenomes</taxon>
    </lineage>
</organism>
<feature type="domain" description="Cysteine-rich" evidence="5">
    <location>
        <begin position="156"/>
        <end position="249"/>
    </location>
</feature>
<evidence type="ECO:0000256" key="4">
    <source>
        <dbReference type="ARBA" id="ARBA00023002"/>
    </source>
</evidence>
<dbReference type="InterPro" id="IPR051278">
    <property type="entry name" value="HdrB/HdrD_reductase"/>
</dbReference>
<dbReference type="AlphaFoldDB" id="A0A0F9D1Q5"/>
<keyword evidence="3" id="KW-0484">Methanogenesis</keyword>
<comment type="similarity">
    <text evidence="2">Belongs to the HdrB family.</text>
</comment>
<sequence>MSKEMPKYSLFLGCVIPNRYPFIEAATRNVFEELGIELIDMDGASCCPAPGVFRGFDIDTWLVIGARNISIAEENGTDIALMCNGCYGSLLEVNHTLKDNKEKLKLVNKHLSKIGRKFQGTVKIRHIIDILYNEFGTERIKNRIKYNRNPPLDLRIAVHYGCHLLKPGNIRPWDQEVEDPHFLDELVELTGCKSIDYKDKLLCCGAGGGVRGAFKEVSLDFTREKLENITAAGVDAILTVCPFCQLQLDLGQLEINGIFKDKIRAPFKIPVIYYTQLLGLALGMSLESLGLLKEHDLKGVPPFTQLNSFLTKIGEKT</sequence>
<dbReference type="Gene3D" id="1.20.1050.140">
    <property type="match status" value="1"/>
</dbReference>
<dbReference type="EMBL" id="LAZR01030835">
    <property type="protein sequence ID" value="KKL55459.1"/>
    <property type="molecule type" value="Genomic_DNA"/>
</dbReference>
<name>A0A0F9D1Q5_9ZZZZ</name>
<proteinExistence type="inferred from homology"/>
<dbReference type="InterPro" id="IPR004017">
    <property type="entry name" value="Cys_rich_dom"/>
</dbReference>
<dbReference type="PANTHER" id="PTHR42947:SF1">
    <property type="entry name" value="COB--COM HETERODISULFIDE REDUCTASE SUBUNIT B 1"/>
    <property type="match status" value="1"/>
</dbReference>
<dbReference type="InterPro" id="IPR017678">
    <property type="entry name" value="CoB/CoM_hetero-S_Rdtase_bsu"/>
</dbReference>
<gene>
    <name evidence="6" type="ORF">LCGC14_2255190</name>
</gene>
<evidence type="ECO:0000256" key="3">
    <source>
        <dbReference type="ARBA" id="ARBA00022994"/>
    </source>
</evidence>
<dbReference type="GO" id="GO:0051912">
    <property type="term" value="F:CoB--CoM heterodisulfide reductase activity"/>
    <property type="evidence" value="ECO:0007669"/>
    <property type="project" value="InterPro"/>
</dbReference>
<dbReference type="Pfam" id="PF02754">
    <property type="entry name" value="CCG"/>
    <property type="match status" value="2"/>
</dbReference>
<accession>A0A0F9D1Q5</accession>
<evidence type="ECO:0000256" key="1">
    <source>
        <dbReference type="ARBA" id="ARBA00004808"/>
    </source>
</evidence>
<dbReference type="GO" id="GO:0015948">
    <property type="term" value="P:methanogenesis"/>
    <property type="evidence" value="ECO:0007669"/>
    <property type="project" value="UniProtKB-KW"/>
</dbReference>
<protein>
    <recommendedName>
        <fullName evidence="5">Cysteine-rich domain-containing protein</fullName>
    </recommendedName>
</protein>
<keyword evidence="4" id="KW-0560">Oxidoreductase</keyword>
<evidence type="ECO:0000313" key="6">
    <source>
        <dbReference type="EMBL" id="KKL55459.1"/>
    </source>
</evidence>
<comment type="caution">
    <text evidence="6">The sequence shown here is derived from an EMBL/GenBank/DDBJ whole genome shotgun (WGS) entry which is preliminary data.</text>
</comment>
<reference evidence="6" key="1">
    <citation type="journal article" date="2015" name="Nature">
        <title>Complex archaea that bridge the gap between prokaryotes and eukaryotes.</title>
        <authorList>
            <person name="Spang A."/>
            <person name="Saw J.H."/>
            <person name="Jorgensen S.L."/>
            <person name="Zaremba-Niedzwiedzka K."/>
            <person name="Martijn J."/>
            <person name="Lind A.E."/>
            <person name="van Eijk R."/>
            <person name="Schleper C."/>
            <person name="Guy L."/>
            <person name="Ettema T.J."/>
        </authorList>
    </citation>
    <scope>NUCLEOTIDE SEQUENCE</scope>
</reference>
<dbReference type="PANTHER" id="PTHR42947">
    <property type="entry name" value="COB--COM HETERODISULFIDE REDUCTASE SUBUNIT B 1"/>
    <property type="match status" value="1"/>
</dbReference>
<dbReference type="NCBIfam" id="TIGR03288">
    <property type="entry name" value="CoB_CoM_SS_B"/>
    <property type="match status" value="1"/>
</dbReference>
<feature type="domain" description="Cysteine-rich" evidence="5">
    <location>
        <begin position="9"/>
        <end position="90"/>
    </location>
</feature>